<accession>A0ABN3U0U1</accession>
<keyword evidence="6 12" id="KW-0418">Kinase</keyword>
<dbReference type="Gene3D" id="1.20.5.1930">
    <property type="match status" value="1"/>
</dbReference>
<dbReference type="CDD" id="cd16917">
    <property type="entry name" value="HATPase_UhpB-NarQ-NarX-like"/>
    <property type="match status" value="1"/>
</dbReference>
<evidence type="ECO:0000259" key="11">
    <source>
        <dbReference type="Pfam" id="PF07730"/>
    </source>
</evidence>
<dbReference type="Proteomes" id="UP001501842">
    <property type="component" value="Unassembled WGS sequence"/>
</dbReference>
<feature type="domain" description="Histidine kinase/HSP90-like ATPase" evidence="10">
    <location>
        <begin position="277"/>
        <end position="365"/>
    </location>
</feature>
<dbReference type="GO" id="GO:0016301">
    <property type="term" value="F:kinase activity"/>
    <property type="evidence" value="ECO:0007669"/>
    <property type="project" value="UniProtKB-KW"/>
</dbReference>
<feature type="transmembrane region" description="Helical" evidence="9">
    <location>
        <begin position="114"/>
        <end position="134"/>
    </location>
</feature>
<dbReference type="Pfam" id="PF07730">
    <property type="entry name" value="HisKA_3"/>
    <property type="match status" value="1"/>
</dbReference>
<dbReference type="RefSeq" id="WP_344449424.1">
    <property type="nucleotide sequence ID" value="NZ_BAAATZ010000006.1"/>
</dbReference>
<keyword evidence="4" id="KW-0808">Transferase</keyword>
<dbReference type="EC" id="2.7.13.3" evidence="2"/>
<dbReference type="PANTHER" id="PTHR24421:SF10">
    <property type="entry name" value="NITRATE_NITRITE SENSOR PROTEIN NARQ"/>
    <property type="match status" value="1"/>
</dbReference>
<dbReference type="InterPro" id="IPR003594">
    <property type="entry name" value="HATPase_dom"/>
</dbReference>
<evidence type="ECO:0000256" key="8">
    <source>
        <dbReference type="ARBA" id="ARBA00023012"/>
    </source>
</evidence>
<keyword evidence="9" id="KW-1133">Transmembrane helix</keyword>
<organism evidence="12 13">
    <name type="scientific">Actinocorallia aurantiaca</name>
    <dbReference type="NCBI Taxonomy" id="46204"/>
    <lineage>
        <taxon>Bacteria</taxon>
        <taxon>Bacillati</taxon>
        <taxon>Actinomycetota</taxon>
        <taxon>Actinomycetes</taxon>
        <taxon>Streptosporangiales</taxon>
        <taxon>Thermomonosporaceae</taxon>
        <taxon>Actinocorallia</taxon>
    </lineage>
</organism>
<dbReference type="InterPro" id="IPR011712">
    <property type="entry name" value="Sig_transdc_His_kin_sub3_dim/P"/>
</dbReference>
<evidence type="ECO:0000256" key="7">
    <source>
        <dbReference type="ARBA" id="ARBA00022840"/>
    </source>
</evidence>
<evidence type="ECO:0000256" key="2">
    <source>
        <dbReference type="ARBA" id="ARBA00012438"/>
    </source>
</evidence>
<dbReference type="Pfam" id="PF02518">
    <property type="entry name" value="HATPase_c"/>
    <property type="match status" value="1"/>
</dbReference>
<feature type="transmembrane region" description="Helical" evidence="9">
    <location>
        <begin position="394"/>
        <end position="418"/>
    </location>
</feature>
<dbReference type="EMBL" id="BAAATZ010000006">
    <property type="protein sequence ID" value="GAA2722271.1"/>
    <property type="molecule type" value="Genomic_DNA"/>
</dbReference>
<evidence type="ECO:0000259" key="10">
    <source>
        <dbReference type="Pfam" id="PF02518"/>
    </source>
</evidence>
<feature type="transmembrane region" description="Helical" evidence="9">
    <location>
        <begin position="54"/>
        <end position="82"/>
    </location>
</feature>
<keyword evidence="13" id="KW-1185">Reference proteome</keyword>
<sequence length="498" mass="53592">MMDRRRALQDVALFALLAAPIVFTMAPSLTEEDRMQAAGLVGLGAAVGISRRFPAAALLIGLSLTVVHGNFVFGAPVFAYLAGRRMERVWPVVWALAAVFVGGILLNAVRGTEVAVWLPLTVWLVLLGVLPWLVGRSWRQYIELVAAGWQRAEQLEREQRIIGERERLRERSRIAEDMHDVLGHELSLLALRAAALEVAPDLPERHRASARELREGTASATERLQEIIGVLREAPEAARTRPAGETVADLAERARDSGMAVELEETGGPVPLPVDLAAHRIVQEALTNAMKHAPGAAVRVRVAGEADETVVEVVNERPPAGPLPGAAGGRLGLTQLRARVELIGGAFEAAPTEDGGFAVRARLPHDAAAATERPELSESAAHLASRRRRVRQGLATAVVVPAGLVALLIAIMAGYQAYVTYGSVLPPDAYRSAQIGQTLDELAPLLPRREKAVKADEKRPGCRHYLVEARTLGGGDVYRLCFTDGRLTSKEILHGGNG</sequence>
<feature type="domain" description="Signal transduction histidine kinase subgroup 3 dimerisation and phosphoacceptor" evidence="11">
    <location>
        <begin position="170"/>
        <end position="234"/>
    </location>
</feature>
<evidence type="ECO:0000313" key="12">
    <source>
        <dbReference type="EMBL" id="GAA2722271.1"/>
    </source>
</evidence>
<dbReference type="InterPro" id="IPR050482">
    <property type="entry name" value="Sensor_HK_TwoCompSys"/>
</dbReference>
<protein>
    <recommendedName>
        <fullName evidence="2">histidine kinase</fullName>
        <ecNumber evidence="2">2.7.13.3</ecNumber>
    </recommendedName>
</protein>
<reference evidence="12 13" key="1">
    <citation type="journal article" date="2019" name="Int. J. Syst. Evol. Microbiol.">
        <title>The Global Catalogue of Microorganisms (GCM) 10K type strain sequencing project: providing services to taxonomists for standard genome sequencing and annotation.</title>
        <authorList>
            <consortium name="The Broad Institute Genomics Platform"/>
            <consortium name="The Broad Institute Genome Sequencing Center for Infectious Disease"/>
            <person name="Wu L."/>
            <person name="Ma J."/>
        </authorList>
    </citation>
    <scope>NUCLEOTIDE SEQUENCE [LARGE SCALE GENOMIC DNA]</scope>
    <source>
        <strain evidence="12 13">JCM 8201</strain>
    </source>
</reference>
<evidence type="ECO:0000256" key="5">
    <source>
        <dbReference type="ARBA" id="ARBA00022741"/>
    </source>
</evidence>
<keyword evidence="5" id="KW-0547">Nucleotide-binding</keyword>
<comment type="caution">
    <text evidence="12">The sequence shown here is derived from an EMBL/GenBank/DDBJ whole genome shotgun (WGS) entry which is preliminary data.</text>
</comment>
<evidence type="ECO:0000256" key="6">
    <source>
        <dbReference type="ARBA" id="ARBA00022777"/>
    </source>
</evidence>
<keyword evidence="9" id="KW-0812">Transmembrane</keyword>
<keyword evidence="8" id="KW-0902">Two-component regulatory system</keyword>
<dbReference type="SUPFAM" id="SSF55874">
    <property type="entry name" value="ATPase domain of HSP90 chaperone/DNA topoisomerase II/histidine kinase"/>
    <property type="match status" value="1"/>
</dbReference>
<comment type="catalytic activity">
    <reaction evidence="1">
        <text>ATP + protein L-histidine = ADP + protein N-phospho-L-histidine.</text>
        <dbReference type="EC" id="2.7.13.3"/>
    </reaction>
</comment>
<dbReference type="PANTHER" id="PTHR24421">
    <property type="entry name" value="NITRATE/NITRITE SENSOR PROTEIN NARX-RELATED"/>
    <property type="match status" value="1"/>
</dbReference>
<keyword evidence="7" id="KW-0067">ATP-binding</keyword>
<name>A0ABN3U0U1_9ACTN</name>
<proteinExistence type="predicted"/>
<keyword evidence="3" id="KW-0597">Phosphoprotein</keyword>
<dbReference type="InterPro" id="IPR036890">
    <property type="entry name" value="HATPase_C_sf"/>
</dbReference>
<evidence type="ECO:0000313" key="13">
    <source>
        <dbReference type="Proteomes" id="UP001501842"/>
    </source>
</evidence>
<evidence type="ECO:0000256" key="4">
    <source>
        <dbReference type="ARBA" id="ARBA00022679"/>
    </source>
</evidence>
<gene>
    <name evidence="12" type="ORF">GCM10010439_14450</name>
</gene>
<keyword evidence="9" id="KW-0472">Membrane</keyword>
<dbReference type="Gene3D" id="3.30.565.10">
    <property type="entry name" value="Histidine kinase-like ATPase, C-terminal domain"/>
    <property type="match status" value="1"/>
</dbReference>
<feature type="transmembrane region" description="Helical" evidence="9">
    <location>
        <begin position="89"/>
        <end position="108"/>
    </location>
</feature>
<evidence type="ECO:0000256" key="3">
    <source>
        <dbReference type="ARBA" id="ARBA00022553"/>
    </source>
</evidence>
<evidence type="ECO:0000256" key="9">
    <source>
        <dbReference type="SAM" id="Phobius"/>
    </source>
</evidence>
<evidence type="ECO:0000256" key="1">
    <source>
        <dbReference type="ARBA" id="ARBA00000085"/>
    </source>
</evidence>